<evidence type="ECO:0000313" key="2">
    <source>
        <dbReference type="EMBL" id="AAN72193.1"/>
    </source>
</evidence>
<accession>Q8GS04</accession>
<protein>
    <submittedName>
        <fullName evidence="1">Uncharacterized protein</fullName>
    </submittedName>
</protein>
<name>Q8GS04_ARATH</name>
<dbReference type="EMBL" id="BT000475">
    <property type="protein sequence ID" value="AAN17452.1"/>
    <property type="molecule type" value="mRNA"/>
</dbReference>
<proteinExistence type="evidence at transcript level"/>
<dbReference type="AlphaFoldDB" id="Q8GS04"/>
<reference evidence="1" key="1">
    <citation type="submission" date="2002-09" db="EMBL/GenBank/DDBJ databases">
        <authorList>
            <person name="Southwick A."/>
            <person name="Nguyen M."/>
            <person name="Tripp M."/>
            <person name="Palm C.J."/>
            <person name="Jones T."/>
            <person name="Wu T."/>
            <person name="Carninci P."/>
            <person name="Chen H."/>
            <person name="Cheuk R."/>
            <person name="Chan M.M."/>
            <person name="Chang C.H."/>
            <person name="Dale J.M."/>
            <person name="Deng J.M."/>
            <person name="Hayashizaki Y."/>
            <person name="Hsuan V.W."/>
            <person name="Lee J.M."/>
            <person name="Ishida J."/>
            <person name="Kamiya A."/>
            <person name="Kawai J."/>
            <person name="Kim C.J."/>
            <person name="Narusaka M."/>
            <person name="Quach H.L."/>
            <person name="Sakurai T."/>
            <person name="Satou M."/>
            <person name="Seki M."/>
            <person name="Shinn P."/>
            <person name="Tang C.C."/>
            <person name="Toroumi M."/>
            <person name="Wallender E.K."/>
            <person name="Wong C."/>
            <person name="Wu H.C."/>
            <person name="Yamada K."/>
            <person name="Yu G."/>
            <person name="Yuan S."/>
            <person name="Shinozaki K."/>
            <person name="Ecker J."/>
            <person name="Theologis A."/>
            <person name="Davis R.W."/>
        </authorList>
    </citation>
    <scope>NUCLEOTIDE SEQUENCE</scope>
</reference>
<sequence>MGLQRLSLILTNLRRVSKTVLRFEMKSSSLFLFFL</sequence>
<evidence type="ECO:0000313" key="1">
    <source>
        <dbReference type="EMBL" id="AAN17452.1"/>
    </source>
</evidence>
<dbReference type="EMBL" id="BT002182">
    <property type="protein sequence ID" value="AAN72193.1"/>
    <property type="molecule type" value="mRNA"/>
</dbReference>
<reference evidence="2" key="2">
    <citation type="submission" date="2002-11" db="EMBL/GenBank/DDBJ databases">
        <authorList>
            <person name="Nguyen M."/>
            <person name="Karlin-Neumann G."/>
            <person name="Southwick A."/>
            <person name="Tripp M."/>
            <person name="Miranda M."/>
            <person name="Palm C.J."/>
            <person name="Bowser L."/>
            <person name="Jones T."/>
            <person name="Banh J."/>
            <person name="Carninci P."/>
            <person name="Chen H."/>
            <person name="Cheuk R."/>
            <person name="Chung M.K."/>
            <person name="Hayashizaki Y."/>
            <person name="Ishida J."/>
            <person name="Kamiya A."/>
            <person name="Kawai J."/>
            <person name="Kim C."/>
            <person name="Lin J."/>
            <person name="Liu S.X."/>
            <person name="Narusaka M."/>
            <person name="Pham P.K."/>
            <person name="Sakano H."/>
            <person name="Sakurai T."/>
            <person name="Satou M."/>
            <person name="Seki M."/>
            <person name="Shinn P."/>
            <person name="Yamada K."/>
            <person name="Shinozaki K."/>
            <person name="Ecker J."/>
            <person name="Theologis A."/>
            <person name="Davis R.W."/>
        </authorList>
    </citation>
    <scope>NUCLEOTIDE SEQUENCE</scope>
</reference>
<organism evidence="1">
    <name type="scientific">Arabidopsis thaliana</name>
    <name type="common">Mouse-ear cress</name>
    <dbReference type="NCBI Taxonomy" id="3702"/>
    <lineage>
        <taxon>Eukaryota</taxon>
        <taxon>Viridiplantae</taxon>
        <taxon>Streptophyta</taxon>
        <taxon>Embryophyta</taxon>
        <taxon>Tracheophyta</taxon>
        <taxon>Spermatophyta</taxon>
        <taxon>Magnoliopsida</taxon>
        <taxon>eudicotyledons</taxon>
        <taxon>Gunneridae</taxon>
        <taxon>Pentapetalae</taxon>
        <taxon>rosids</taxon>
        <taxon>malvids</taxon>
        <taxon>Brassicales</taxon>
        <taxon>Brassicaceae</taxon>
        <taxon>Camelineae</taxon>
        <taxon>Arabidopsis</taxon>
    </lineage>
</organism>